<evidence type="ECO:0000313" key="1">
    <source>
        <dbReference type="EMBL" id="OJT12655.1"/>
    </source>
</evidence>
<protein>
    <submittedName>
        <fullName evidence="1">Uncharacterized protein</fullName>
    </submittedName>
</protein>
<dbReference type="Proteomes" id="UP000184267">
    <property type="component" value="Unassembled WGS sequence"/>
</dbReference>
<gene>
    <name evidence="1" type="ORF">TRAPUB_10798</name>
</gene>
<accession>A0A1M2VYI6</accession>
<reference evidence="1 2" key="1">
    <citation type="submission" date="2016-10" db="EMBL/GenBank/DDBJ databases">
        <title>Genome sequence of the basidiomycete white-rot fungus Trametes pubescens.</title>
        <authorList>
            <person name="Makela M.R."/>
            <person name="Granchi Z."/>
            <person name="Peng M."/>
            <person name="De Vries R.P."/>
            <person name="Grigoriev I."/>
            <person name="Riley R."/>
            <person name="Hilden K."/>
        </authorList>
    </citation>
    <scope>NUCLEOTIDE SEQUENCE [LARGE SCALE GENOMIC DNA]</scope>
    <source>
        <strain evidence="1 2">FBCC735</strain>
    </source>
</reference>
<dbReference type="OrthoDB" id="10651620at2759"/>
<organism evidence="1 2">
    <name type="scientific">Trametes pubescens</name>
    <name type="common">White-rot fungus</name>
    <dbReference type="NCBI Taxonomy" id="154538"/>
    <lineage>
        <taxon>Eukaryota</taxon>
        <taxon>Fungi</taxon>
        <taxon>Dikarya</taxon>
        <taxon>Basidiomycota</taxon>
        <taxon>Agaricomycotina</taxon>
        <taxon>Agaricomycetes</taxon>
        <taxon>Polyporales</taxon>
        <taxon>Polyporaceae</taxon>
        <taxon>Trametes</taxon>
    </lineage>
</organism>
<name>A0A1M2VYI6_TRAPU</name>
<evidence type="ECO:0000313" key="2">
    <source>
        <dbReference type="Proteomes" id="UP000184267"/>
    </source>
</evidence>
<sequence>MARGRKQKALEDGCIESEEGNGQVVCLHCKQAVAEGGLSKNSQYQMARGSWSHHSTSQRHWRALEYLKTRKASTIELRERLEGPYRADPLALPGSSRVVENPGNTDPIITGFGGDFSKDVNGIGATDFNLTYEEQEAYFPVTEDPVAVLEDAQALLQAQFERLALRSVEDELIELQDNEPAGLARDRWHDFASGNEQLSSSNIVIERLIAFGGTEYNAEQDEQDLEAYLSGIPADRRYPPYGSKTVSPVPDTRARVRALFQLSHERHPDLYLYLIDVSSSLLLQSSSRSHTGEPTQSLAVAVTRKWVARRTIPPNIPGIRGEAAQAVRRIDYPPQVRYGQYLLQ</sequence>
<dbReference type="EMBL" id="MNAD01000467">
    <property type="protein sequence ID" value="OJT12655.1"/>
    <property type="molecule type" value="Genomic_DNA"/>
</dbReference>
<proteinExistence type="predicted"/>
<dbReference type="AlphaFoldDB" id="A0A1M2VYI6"/>
<comment type="caution">
    <text evidence="1">The sequence shown here is derived from an EMBL/GenBank/DDBJ whole genome shotgun (WGS) entry which is preliminary data.</text>
</comment>
<keyword evidence="2" id="KW-1185">Reference proteome</keyword>